<dbReference type="Proteomes" id="UP001562354">
    <property type="component" value="Unassembled WGS sequence"/>
</dbReference>
<dbReference type="InterPro" id="IPR019819">
    <property type="entry name" value="Carboxylesterase_B_CS"/>
</dbReference>
<name>A0ABR3PFS2_9PEZI</name>
<dbReference type="GeneID" id="95977279"/>
<feature type="signal peptide" evidence="3">
    <location>
        <begin position="1"/>
        <end position="18"/>
    </location>
</feature>
<dbReference type="Gene3D" id="3.40.50.1820">
    <property type="entry name" value="alpha/beta hydrolase"/>
    <property type="match status" value="1"/>
</dbReference>
<dbReference type="InterPro" id="IPR002018">
    <property type="entry name" value="CarbesteraseB"/>
</dbReference>
<organism evidence="5 6">
    <name type="scientific">Neodothiora populina</name>
    <dbReference type="NCBI Taxonomy" id="2781224"/>
    <lineage>
        <taxon>Eukaryota</taxon>
        <taxon>Fungi</taxon>
        <taxon>Dikarya</taxon>
        <taxon>Ascomycota</taxon>
        <taxon>Pezizomycotina</taxon>
        <taxon>Dothideomycetes</taxon>
        <taxon>Dothideomycetidae</taxon>
        <taxon>Dothideales</taxon>
        <taxon>Dothioraceae</taxon>
        <taxon>Neodothiora</taxon>
    </lineage>
</organism>
<evidence type="ECO:0000256" key="3">
    <source>
        <dbReference type="RuleBase" id="RU361235"/>
    </source>
</evidence>
<dbReference type="InterPro" id="IPR029058">
    <property type="entry name" value="AB_hydrolase_fold"/>
</dbReference>
<evidence type="ECO:0000313" key="5">
    <source>
        <dbReference type="EMBL" id="KAL1304611.1"/>
    </source>
</evidence>
<feature type="chain" id="PRO_5044991183" description="Carboxylic ester hydrolase" evidence="3">
    <location>
        <begin position="19"/>
        <end position="532"/>
    </location>
</feature>
<reference evidence="5 6" key="1">
    <citation type="submission" date="2024-07" db="EMBL/GenBank/DDBJ databases">
        <title>Draft sequence of the Neodothiora populina.</title>
        <authorList>
            <person name="Drown D.D."/>
            <person name="Schuette U.S."/>
            <person name="Buechlein A.B."/>
            <person name="Rusch D.R."/>
            <person name="Winton L.W."/>
            <person name="Adams G.A."/>
        </authorList>
    </citation>
    <scope>NUCLEOTIDE SEQUENCE [LARGE SCALE GENOMIC DNA]</scope>
    <source>
        <strain evidence="5 6">CPC 39397</strain>
    </source>
</reference>
<gene>
    <name evidence="5" type="ORF">AAFC00_003578</name>
</gene>
<dbReference type="PROSITE" id="PS00941">
    <property type="entry name" value="CARBOXYLESTERASE_B_2"/>
    <property type="match status" value="1"/>
</dbReference>
<feature type="domain" description="Carboxylesterase type B" evidence="4">
    <location>
        <begin position="24"/>
        <end position="511"/>
    </location>
</feature>
<protein>
    <recommendedName>
        <fullName evidence="3">Carboxylic ester hydrolase</fullName>
        <ecNumber evidence="3">3.1.1.-</ecNumber>
    </recommendedName>
</protein>
<dbReference type="PANTHER" id="PTHR11559">
    <property type="entry name" value="CARBOXYLESTERASE"/>
    <property type="match status" value="1"/>
</dbReference>
<accession>A0ABR3PFS2</accession>
<dbReference type="InterPro" id="IPR050309">
    <property type="entry name" value="Type-B_Carboxylest/Lipase"/>
</dbReference>
<comment type="caution">
    <text evidence="5">The sequence shown here is derived from an EMBL/GenBank/DDBJ whole genome shotgun (WGS) entry which is preliminary data.</text>
</comment>
<keyword evidence="3" id="KW-0732">Signal</keyword>
<evidence type="ECO:0000256" key="2">
    <source>
        <dbReference type="ARBA" id="ARBA00022801"/>
    </source>
</evidence>
<keyword evidence="2 3" id="KW-0378">Hydrolase</keyword>
<proteinExistence type="inferred from homology"/>
<dbReference type="Pfam" id="PF00135">
    <property type="entry name" value="COesterase"/>
    <property type="match status" value="1"/>
</dbReference>
<evidence type="ECO:0000256" key="1">
    <source>
        <dbReference type="ARBA" id="ARBA00005964"/>
    </source>
</evidence>
<sequence>MLFSSISSVYLFLQIAVALNPLAQLSYATYRGTALPNGITQFLGLRFAAPPVGNLRFAAPKDPLIEYSIVEADTHGPLCLATGGGPPTDANQEDCLFLDVYAPSNATELSALPVYFFIQGGGFNGLSNPNLNGSGLITASGCNIVIVTINYRVGVYGFLAGEELAKAGSYNNGLKDQRKALEWIQKHISKFGGNPNHVVVGGDSAGAASINLQLTAYGGRDDKLFHATAAESQSFAAVRSVSESQYQYDSLVIKTGCISANDTLACLRGVNATIMQQQSYPFAFPGASAAPLYMWGPTLDNDFIKELTYAAYADGKFVQLPAIYGDVTNEGTIFAYRNTSSIAESDGFLKNQFPWFTLKQLAKVNSLYPLAEQFNGSGAYWRQLSNAYGEIRYICPGIFISGIYAKLGIKNNYNYHWDVIDPTSEASGLGVTHTVELNAIWGPQYTKAAPASYNTTNAAIGPVVQAYWTSFIRSFDPNTYRLPGTPSWDAWTKNDSYQRLYFQTNNTHMEAVPADQQDRCKYLSSIGVALRQ</sequence>
<dbReference type="InterPro" id="IPR019826">
    <property type="entry name" value="Carboxylesterase_B_AS"/>
</dbReference>
<dbReference type="EMBL" id="JBFMKM010000008">
    <property type="protein sequence ID" value="KAL1304611.1"/>
    <property type="molecule type" value="Genomic_DNA"/>
</dbReference>
<dbReference type="EC" id="3.1.1.-" evidence="3"/>
<keyword evidence="6" id="KW-1185">Reference proteome</keyword>
<comment type="similarity">
    <text evidence="1 3">Belongs to the type-B carboxylesterase/lipase family.</text>
</comment>
<evidence type="ECO:0000313" key="6">
    <source>
        <dbReference type="Proteomes" id="UP001562354"/>
    </source>
</evidence>
<dbReference type="SUPFAM" id="SSF53474">
    <property type="entry name" value="alpha/beta-Hydrolases"/>
    <property type="match status" value="1"/>
</dbReference>
<evidence type="ECO:0000259" key="4">
    <source>
        <dbReference type="Pfam" id="PF00135"/>
    </source>
</evidence>
<dbReference type="RefSeq" id="XP_069200886.1">
    <property type="nucleotide sequence ID" value="XM_069343071.1"/>
</dbReference>
<dbReference type="PROSITE" id="PS00122">
    <property type="entry name" value="CARBOXYLESTERASE_B_1"/>
    <property type="match status" value="1"/>
</dbReference>